<dbReference type="EMBL" id="CP093346">
    <property type="protein sequence ID" value="WOG96037.1"/>
    <property type="molecule type" value="Genomic_DNA"/>
</dbReference>
<evidence type="ECO:0000256" key="4">
    <source>
        <dbReference type="PROSITE-ProRule" id="PRU00035"/>
    </source>
</evidence>
<dbReference type="InterPro" id="IPR027353">
    <property type="entry name" value="NET_dom"/>
</dbReference>
<evidence type="ECO:0000256" key="5">
    <source>
        <dbReference type="SAM" id="MobiDB-lite"/>
    </source>
</evidence>
<dbReference type="Gene3D" id="1.20.1270.220">
    <property type="match status" value="1"/>
</dbReference>
<dbReference type="Proteomes" id="UP000077755">
    <property type="component" value="Chromosome 4"/>
</dbReference>
<dbReference type="SUPFAM" id="SSF47370">
    <property type="entry name" value="Bromodomain"/>
    <property type="match status" value="1"/>
</dbReference>
<dbReference type="Gene3D" id="1.20.920.10">
    <property type="entry name" value="Bromodomain-like"/>
    <property type="match status" value="1"/>
</dbReference>
<reference evidence="8" key="2">
    <citation type="submission" date="2022-03" db="EMBL/GenBank/DDBJ databases">
        <title>Draft title - Genomic analysis of global carrot germplasm unveils the trajectory of domestication and the origin of high carotenoid orange carrot.</title>
        <authorList>
            <person name="Iorizzo M."/>
            <person name="Ellison S."/>
            <person name="Senalik D."/>
            <person name="Macko-Podgorni A."/>
            <person name="Grzebelus D."/>
            <person name="Bostan H."/>
            <person name="Rolling W."/>
            <person name="Curaba J."/>
            <person name="Simon P."/>
        </authorList>
    </citation>
    <scope>NUCLEOTIDE SEQUENCE</scope>
    <source>
        <tissue evidence="8">Leaf</tissue>
    </source>
</reference>
<keyword evidence="9" id="KW-1185">Reference proteome</keyword>
<dbReference type="InterPro" id="IPR036427">
    <property type="entry name" value="Bromodomain-like_sf"/>
</dbReference>
<name>A0AAF0WTX6_DAUCS</name>
<keyword evidence="1" id="KW-0805">Transcription regulation</keyword>
<evidence type="ECO:0000256" key="1">
    <source>
        <dbReference type="ARBA" id="ARBA00023015"/>
    </source>
</evidence>
<evidence type="ECO:0000313" key="8">
    <source>
        <dbReference type="EMBL" id="WOG96037.1"/>
    </source>
</evidence>
<dbReference type="PROSITE" id="PS51525">
    <property type="entry name" value="NET"/>
    <property type="match status" value="1"/>
</dbReference>
<dbReference type="InterPro" id="IPR038336">
    <property type="entry name" value="NET_sf"/>
</dbReference>
<feature type="region of interest" description="Disordered" evidence="5">
    <location>
        <begin position="355"/>
        <end position="376"/>
    </location>
</feature>
<dbReference type="SMART" id="SM00297">
    <property type="entry name" value="BROMO"/>
    <property type="match status" value="1"/>
</dbReference>
<dbReference type="InterPro" id="IPR001487">
    <property type="entry name" value="Bromodomain"/>
</dbReference>
<dbReference type="PROSITE" id="PS50014">
    <property type="entry name" value="BROMODOMAIN_2"/>
    <property type="match status" value="1"/>
</dbReference>
<evidence type="ECO:0000259" key="6">
    <source>
        <dbReference type="PROSITE" id="PS50014"/>
    </source>
</evidence>
<evidence type="ECO:0000313" key="9">
    <source>
        <dbReference type="Proteomes" id="UP000077755"/>
    </source>
</evidence>
<dbReference type="PANTHER" id="PTHR45926">
    <property type="entry name" value="OSJNBA0053K19.4 PROTEIN"/>
    <property type="match status" value="1"/>
</dbReference>
<reference evidence="8" key="1">
    <citation type="journal article" date="2016" name="Nat. Genet.">
        <title>A high-quality carrot genome assembly provides new insights into carotenoid accumulation and asterid genome evolution.</title>
        <authorList>
            <person name="Iorizzo M."/>
            <person name="Ellison S."/>
            <person name="Senalik D."/>
            <person name="Zeng P."/>
            <person name="Satapoomin P."/>
            <person name="Huang J."/>
            <person name="Bowman M."/>
            <person name="Iovene M."/>
            <person name="Sanseverino W."/>
            <person name="Cavagnaro P."/>
            <person name="Yildiz M."/>
            <person name="Macko-Podgorni A."/>
            <person name="Moranska E."/>
            <person name="Grzebelus E."/>
            <person name="Grzebelus D."/>
            <person name="Ashrafi H."/>
            <person name="Zheng Z."/>
            <person name="Cheng S."/>
            <person name="Spooner D."/>
            <person name="Van Deynze A."/>
            <person name="Simon P."/>
        </authorList>
    </citation>
    <scope>NUCLEOTIDE SEQUENCE</scope>
    <source>
        <tissue evidence="8">Leaf</tissue>
    </source>
</reference>
<feature type="compositionally biased region" description="Low complexity" evidence="5">
    <location>
        <begin position="355"/>
        <end position="375"/>
    </location>
</feature>
<dbReference type="Pfam" id="PF00439">
    <property type="entry name" value="Bromodomain"/>
    <property type="match status" value="1"/>
</dbReference>
<evidence type="ECO:0008006" key="10">
    <source>
        <dbReference type="Google" id="ProtNLM"/>
    </source>
</evidence>
<dbReference type="Pfam" id="PF17035">
    <property type="entry name" value="BET"/>
    <property type="match status" value="1"/>
</dbReference>
<dbReference type="AlphaFoldDB" id="A0AAF0WTX6"/>
<protein>
    <recommendedName>
        <fullName evidence="10">Bromo domain-containing protein</fullName>
    </recommendedName>
</protein>
<evidence type="ECO:0000259" key="7">
    <source>
        <dbReference type="PROSITE" id="PS51525"/>
    </source>
</evidence>
<keyword evidence="3" id="KW-0804">Transcription</keyword>
<keyword evidence="2 4" id="KW-0103">Bromodomain</keyword>
<accession>A0AAF0WTX6</accession>
<feature type="domain" description="Bromo" evidence="6">
    <location>
        <begin position="136"/>
        <end position="208"/>
    </location>
</feature>
<organism evidence="8 9">
    <name type="scientific">Daucus carota subsp. sativus</name>
    <name type="common">Carrot</name>
    <dbReference type="NCBI Taxonomy" id="79200"/>
    <lineage>
        <taxon>Eukaryota</taxon>
        <taxon>Viridiplantae</taxon>
        <taxon>Streptophyta</taxon>
        <taxon>Embryophyta</taxon>
        <taxon>Tracheophyta</taxon>
        <taxon>Spermatophyta</taxon>
        <taxon>Magnoliopsida</taxon>
        <taxon>eudicotyledons</taxon>
        <taxon>Gunneridae</taxon>
        <taxon>Pentapetalae</taxon>
        <taxon>asterids</taxon>
        <taxon>campanulids</taxon>
        <taxon>Apiales</taxon>
        <taxon>Apiaceae</taxon>
        <taxon>Apioideae</taxon>
        <taxon>Scandiceae</taxon>
        <taxon>Daucinae</taxon>
        <taxon>Daucus</taxon>
        <taxon>Daucus sect. Daucus</taxon>
    </lineage>
</organism>
<feature type="region of interest" description="Disordered" evidence="5">
    <location>
        <begin position="1"/>
        <end position="21"/>
    </location>
</feature>
<feature type="domain" description="NET" evidence="7">
    <location>
        <begin position="254"/>
        <end position="337"/>
    </location>
</feature>
<evidence type="ECO:0000256" key="3">
    <source>
        <dbReference type="ARBA" id="ARBA00023163"/>
    </source>
</evidence>
<sequence length="411" mass="47429">MYASRPYTSSLPPHAKRMKKCTTSKPLNPIAHLPNAQHHDQLLDLESFSETDLKELKHRFLADVARIRSVVKQIQSRQDQFTKKRAAPVTPDRQNNNNVNNKRQCIRNTAELNSPESRRVEAAMMRKCGVILERLMKHRHGWVFNKPVDVVALRLPDYYEVVKRPMDLGTVKSKLDKRVYRTPLEFARDVRLTLDNAMLYNSKGEDVYNMAADLRGAFDKLFDWAYEKYKVEREGVIVENRRIERPCRKLVVKKREVKVDPETRKEIEIEKLGLVLEGLAGECLDEILGIVAKRNPGMRVPDGEGKIELDVHALDRETVWDLHRFAMLKSKAGQKAQNQNQKALLKGIYDTCSPVSKLRSSKSSSSSTGRDSTSSNEHNFARLFYNLDCFPFLRKFMSHKSSLHIRINPFL</sequence>
<evidence type="ECO:0000256" key="2">
    <source>
        <dbReference type="ARBA" id="ARBA00023117"/>
    </source>
</evidence>
<feature type="region of interest" description="Disordered" evidence="5">
    <location>
        <begin position="81"/>
        <end position="100"/>
    </location>
</feature>
<gene>
    <name evidence="8" type="ORF">DCAR_0415367</name>
</gene>
<feature type="compositionally biased region" description="Polar residues" evidence="5">
    <location>
        <begin position="1"/>
        <end position="11"/>
    </location>
</feature>
<proteinExistence type="predicted"/>
<dbReference type="PRINTS" id="PR00503">
    <property type="entry name" value="BROMODOMAIN"/>
</dbReference>